<dbReference type="Proteomes" id="UP001211987">
    <property type="component" value="Unassembled WGS sequence"/>
</dbReference>
<dbReference type="EMBL" id="JAQLKE010000043">
    <property type="protein sequence ID" value="MDB7085549.1"/>
    <property type="molecule type" value="Genomic_DNA"/>
</dbReference>
<evidence type="ECO:0000313" key="2">
    <source>
        <dbReference type="Proteomes" id="UP001211987"/>
    </source>
</evidence>
<accession>A0AB35ISQ0</accession>
<evidence type="ECO:0000313" key="1">
    <source>
        <dbReference type="EMBL" id="MDB7085549.1"/>
    </source>
</evidence>
<dbReference type="AlphaFoldDB" id="A0AB35ISQ0"/>
<sequence>MENSLEKVKELAKMFLRMPIHESELSPIVVIHPIWQSGIINTKKYGLLNILENPDKMEDAYSEYEDYIDAYDNVSTLISLLITNPYKLVFFKYISEYLNEKEYADALRIAYTSSEAPNIDINVSKSELIRFFKNANKKHLMDEKENQKYNNLPEVITVYRGASTDKKTEEAYKGISWSTSLKQAKWFAERYSKIDDRCSMLVKAKINKKYILGFFDDEDEVVIDYNKIFDLEFLK</sequence>
<dbReference type="RefSeq" id="WP_272019268.1">
    <property type="nucleotide sequence ID" value="NZ_JAQLKE010000043.1"/>
</dbReference>
<gene>
    <name evidence="1" type="ORF">PM738_17240</name>
</gene>
<proteinExistence type="predicted"/>
<protein>
    <submittedName>
        <fullName evidence="1">Uncharacterized protein</fullName>
    </submittedName>
</protein>
<comment type="caution">
    <text evidence="1">The sequence shown here is derived from an EMBL/GenBank/DDBJ whole genome shotgun (WGS) entry which is preliminary data.</text>
</comment>
<name>A0AB35ISQ0_9FIRM</name>
<reference evidence="1" key="1">
    <citation type="submission" date="2023-01" db="EMBL/GenBank/DDBJ databases">
        <title>Human gut microbiome strain richness.</title>
        <authorList>
            <person name="Chen-Liaw A."/>
        </authorList>
    </citation>
    <scope>NUCLEOTIDE SEQUENCE</scope>
    <source>
        <strain evidence="1">1001217st2_G6_1001217B_191108</strain>
    </source>
</reference>
<organism evidence="1 2">
    <name type="scientific">Thomasclavelia ramosa</name>
    <dbReference type="NCBI Taxonomy" id="1547"/>
    <lineage>
        <taxon>Bacteria</taxon>
        <taxon>Bacillati</taxon>
        <taxon>Bacillota</taxon>
        <taxon>Erysipelotrichia</taxon>
        <taxon>Erysipelotrichales</taxon>
        <taxon>Coprobacillaceae</taxon>
        <taxon>Thomasclavelia</taxon>
    </lineage>
</organism>